<gene>
    <name evidence="8" type="ORF">Rhola_00013620</name>
</gene>
<dbReference type="GO" id="GO:0022857">
    <property type="term" value="F:transmembrane transporter activity"/>
    <property type="evidence" value="ECO:0007669"/>
    <property type="project" value="InterPro"/>
</dbReference>
<evidence type="ECO:0000256" key="5">
    <source>
        <dbReference type="ARBA" id="ARBA00023136"/>
    </source>
</evidence>
<feature type="transmembrane region" description="Helical" evidence="6">
    <location>
        <begin position="313"/>
        <end position="331"/>
    </location>
</feature>
<dbReference type="KEGG" id="rla:Rhola_00013620"/>
<feature type="transmembrane region" description="Helical" evidence="6">
    <location>
        <begin position="156"/>
        <end position="182"/>
    </location>
</feature>
<dbReference type="InterPro" id="IPR024671">
    <property type="entry name" value="Atg22-like"/>
</dbReference>
<feature type="transmembrane region" description="Helical" evidence="6">
    <location>
        <begin position="111"/>
        <end position="135"/>
    </location>
</feature>
<feature type="domain" description="Major facilitator superfamily (MFS) profile" evidence="7">
    <location>
        <begin position="1"/>
        <end position="435"/>
    </location>
</feature>
<keyword evidence="2" id="KW-0813">Transport</keyword>
<dbReference type="Proteomes" id="UP000067708">
    <property type="component" value="Chromosome"/>
</dbReference>
<organism evidence="8 9">
    <name type="scientific">Rhodoluna lacicola</name>
    <dbReference type="NCBI Taxonomy" id="529884"/>
    <lineage>
        <taxon>Bacteria</taxon>
        <taxon>Bacillati</taxon>
        <taxon>Actinomycetota</taxon>
        <taxon>Actinomycetes</taxon>
        <taxon>Micrococcales</taxon>
        <taxon>Microbacteriaceae</taxon>
        <taxon>Luna cluster</taxon>
        <taxon>Luna-1 subcluster</taxon>
        <taxon>Rhodoluna</taxon>
    </lineage>
</organism>
<dbReference type="RefSeq" id="WP_038503385.1">
    <property type="nucleotide sequence ID" value="NZ_CP007490.1"/>
</dbReference>
<feature type="transmembrane region" description="Helical" evidence="6">
    <location>
        <begin position="256"/>
        <end position="277"/>
    </location>
</feature>
<keyword evidence="4 6" id="KW-1133">Transmembrane helix</keyword>
<feature type="transmembrane region" description="Helical" evidence="6">
    <location>
        <begin position="384"/>
        <end position="404"/>
    </location>
</feature>
<evidence type="ECO:0000313" key="8">
    <source>
        <dbReference type="EMBL" id="AIC48151.1"/>
    </source>
</evidence>
<dbReference type="Pfam" id="PF11700">
    <property type="entry name" value="ATG22"/>
    <property type="match status" value="1"/>
</dbReference>
<evidence type="ECO:0000259" key="7">
    <source>
        <dbReference type="PROSITE" id="PS50850"/>
    </source>
</evidence>
<evidence type="ECO:0000256" key="4">
    <source>
        <dbReference type="ARBA" id="ARBA00022989"/>
    </source>
</evidence>
<dbReference type="SUPFAM" id="SSF103473">
    <property type="entry name" value="MFS general substrate transporter"/>
    <property type="match status" value="1"/>
</dbReference>
<reference evidence="8 9" key="1">
    <citation type="journal article" date="2014" name="Int. J. Syst. Evol. Microbiol.">
        <title>Rhodoluna lacicola gen. nov., sp. nov., a planktonic freshwater bacterium with stream-lined genome.</title>
        <authorList>
            <person name="Hahn M."/>
            <person name="Schmidt J."/>
            <person name="Taipale S.J."/>
            <person name="Doolittle W.F."/>
            <person name="Koll U."/>
        </authorList>
    </citation>
    <scope>NUCLEOTIDE SEQUENCE [LARGE SCALE GENOMIC DNA]</scope>
    <source>
        <strain evidence="8 9">MWH-Ta8</strain>
    </source>
</reference>
<keyword evidence="3 6" id="KW-0812">Transmembrane</keyword>
<dbReference type="PROSITE" id="PS50850">
    <property type="entry name" value="MFS"/>
    <property type="match status" value="1"/>
</dbReference>
<dbReference type="AlphaFoldDB" id="A0A060JE92"/>
<dbReference type="InterPro" id="IPR020846">
    <property type="entry name" value="MFS_dom"/>
</dbReference>
<protein>
    <submittedName>
        <fullName evidence="8">Permeases of the major facilitator superfamily</fullName>
    </submittedName>
</protein>
<feature type="transmembrane region" description="Helical" evidence="6">
    <location>
        <begin position="86"/>
        <end position="105"/>
    </location>
</feature>
<evidence type="ECO:0000256" key="3">
    <source>
        <dbReference type="ARBA" id="ARBA00022692"/>
    </source>
</evidence>
<feature type="transmembrane region" description="Helical" evidence="6">
    <location>
        <begin position="283"/>
        <end position="301"/>
    </location>
</feature>
<evidence type="ECO:0000256" key="2">
    <source>
        <dbReference type="ARBA" id="ARBA00022448"/>
    </source>
</evidence>
<dbReference type="InterPro" id="IPR036259">
    <property type="entry name" value="MFS_trans_sf"/>
</dbReference>
<dbReference type="Gene3D" id="1.20.1250.20">
    <property type="entry name" value="MFS general substrate transporter like domains"/>
    <property type="match status" value="1"/>
</dbReference>
<feature type="transmembrane region" description="Helical" evidence="6">
    <location>
        <begin position="188"/>
        <end position="210"/>
    </location>
</feature>
<dbReference type="PATRIC" id="fig|529884.3.peg.1319"/>
<sequence>MSKVAKATRVKIRGTFSWALWDWAQQPYPTLMQTFIFPVYLASAVATMDQKPDVQLGLATTIAGLVLALTAPVIGRRSDEAGRRKFWLMLNTYVLVIITALSFFIEPKPEFFIFGLILYGLGSFVQETAFINYYAMLSSVSTPKTIGRISGYAWGLGYAGGIILLLIALIGFVLPDVAWFGIPQEDALPVRSVFLFAAIWIAVFSIPMMLRVPETKRKTSYEKMSVVAAYKQTIREIGTLRKQAPETFKFLISSAIYRDGLAGVFTFGAVLGTLAFGFDQTSIIFFGIAGNLVAGIGAAVGGRLDDLLGSRTIIVASLIGLIVAGTGVFVFAGAGPITYWIGGLILCLFVGPAQASSRTFVSRFAPAGREGEVFGMYQLTGRAVSFLSGTMWSLAISLSFVFGVEKNNTVWGIWGLMLILLVGLILLLRVDPKPKVAETI</sequence>
<keyword evidence="9" id="KW-1185">Reference proteome</keyword>
<dbReference type="eggNOG" id="COG2270">
    <property type="taxonomic scope" value="Bacteria"/>
</dbReference>
<dbReference type="EMBL" id="CP007490">
    <property type="protein sequence ID" value="AIC48151.1"/>
    <property type="molecule type" value="Genomic_DNA"/>
</dbReference>
<comment type="subcellular location">
    <subcellularLocation>
        <location evidence="1">Cell membrane</location>
        <topology evidence="1">Multi-pass membrane protein</topology>
    </subcellularLocation>
</comment>
<name>A0A060JE92_9MICO</name>
<evidence type="ECO:0000256" key="6">
    <source>
        <dbReference type="SAM" id="Phobius"/>
    </source>
</evidence>
<dbReference type="PANTHER" id="PTHR23519">
    <property type="entry name" value="AUTOPHAGY-RELATED PROTEIN 22"/>
    <property type="match status" value="1"/>
</dbReference>
<dbReference type="InterPro" id="IPR050495">
    <property type="entry name" value="ATG22/LtaA_families"/>
</dbReference>
<dbReference type="PANTHER" id="PTHR23519:SF1">
    <property type="entry name" value="AUTOPHAGY-RELATED PROTEIN 22"/>
    <property type="match status" value="1"/>
</dbReference>
<proteinExistence type="predicted"/>
<dbReference type="GO" id="GO:0005886">
    <property type="term" value="C:plasma membrane"/>
    <property type="evidence" value="ECO:0007669"/>
    <property type="project" value="UniProtKB-SubCell"/>
</dbReference>
<keyword evidence="5 6" id="KW-0472">Membrane</keyword>
<dbReference type="STRING" id="529884.Rhola_00013620"/>
<feature type="transmembrane region" description="Helical" evidence="6">
    <location>
        <begin position="410"/>
        <end position="428"/>
    </location>
</feature>
<dbReference type="OrthoDB" id="9768783at2"/>
<feature type="transmembrane region" description="Helical" evidence="6">
    <location>
        <begin position="337"/>
        <end position="355"/>
    </location>
</feature>
<evidence type="ECO:0000256" key="1">
    <source>
        <dbReference type="ARBA" id="ARBA00004651"/>
    </source>
</evidence>
<accession>A0A060JE92</accession>
<dbReference type="HOGENOM" id="CLU_017518_3_1_11"/>
<evidence type="ECO:0000313" key="9">
    <source>
        <dbReference type="Proteomes" id="UP000067708"/>
    </source>
</evidence>